<keyword evidence="1" id="KW-0813">Transport</keyword>
<accession>A0ABT1CBI5</accession>
<name>A0ABT1CBI5_9HYPH</name>
<dbReference type="Pfam" id="PF00005">
    <property type="entry name" value="ABC_tran"/>
    <property type="match status" value="1"/>
</dbReference>
<organism evidence="7 8">
    <name type="scientific">Mesorhizobium liriopis</name>
    <dbReference type="NCBI Taxonomy" id="2953882"/>
    <lineage>
        <taxon>Bacteria</taxon>
        <taxon>Pseudomonadati</taxon>
        <taxon>Pseudomonadota</taxon>
        <taxon>Alphaproteobacteria</taxon>
        <taxon>Hyphomicrobiales</taxon>
        <taxon>Phyllobacteriaceae</taxon>
        <taxon>Mesorhizobium</taxon>
    </lineage>
</organism>
<protein>
    <submittedName>
        <fullName evidence="7">ATP-binding cassette domain-containing protein</fullName>
    </submittedName>
</protein>
<evidence type="ECO:0000256" key="3">
    <source>
        <dbReference type="ARBA" id="ARBA00022737"/>
    </source>
</evidence>
<evidence type="ECO:0000259" key="6">
    <source>
        <dbReference type="PROSITE" id="PS50893"/>
    </source>
</evidence>
<dbReference type="GO" id="GO:0005524">
    <property type="term" value="F:ATP binding"/>
    <property type="evidence" value="ECO:0007669"/>
    <property type="project" value="UniProtKB-KW"/>
</dbReference>
<proteinExistence type="predicted"/>
<dbReference type="Gene3D" id="3.40.50.300">
    <property type="entry name" value="P-loop containing nucleotide triphosphate hydrolases"/>
    <property type="match status" value="1"/>
</dbReference>
<dbReference type="InterPro" id="IPR027417">
    <property type="entry name" value="P-loop_NTPase"/>
</dbReference>
<dbReference type="SMART" id="SM00382">
    <property type="entry name" value="AAA"/>
    <property type="match status" value="1"/>
</dbReference>
<dbReference type="InterPro" id="IPR003439">
    <property type="entry name" value="ABC_transporter-like_ATP-bd"/>
</dbReference>
<dbReference type="SUPFAM" id="SSF52540">
    <property type="entry name" value="P-loop containing nucleoside triphosphate hydrolases"/>
    <property type="match status" value="1"/>
</dbReference>
<dbReference type="RefSeq" id="WP_252821796.1">
    <property type="nucleotide sequence ID" value="NZ_JAMXQS010000009.1"/>
</dbReference>
<gene>
    <name evidence="7" type="ORF">NGM99_18770</name>
</gene>
<evidence type="ECO:0000256" key="5">
    <source>
        <dbReference type="ARBA" id="ARBA00022840"/>
    </source>
</evidence>
<keyword evidence="4" id="KW-0547">Nucleotide-binding</keyword>
<dbReference type="CDD" id="cd03216">
    <property type="entry name" value="ABC_Carb_Monos_I"/>
    <property type="match status" value="1"/>
</dbReference>
<dbReference type="EMBL" id="JAMXQS010000009">
    <property type="protein sequence ID" value="MCO6051833.1"/>
    <property type="molecule type" value="Genomic_DNA"/>
</dbReference>
<dbReference type="InterPro" id="IPR050107">
    <property type="entry name" value="ABC_carbohydrate_import_ATPase"/>
</dbReference>
<dbReference type="InterPro" id="IPR003593">
    <property type="entry name" value="AAA+_ATPase"/>
</dbReference>
<sequence length="259" mass="27749">MPPSRSDPKPFTFPMLLTETLSKRYGETIALANASITFRAGTIHTILGENGSGKSTFVKLLSGVVSPDRGTIALNGRPLVLRGPADAQAAGIATVFQEVLIAPDRSVADNILLGTDRLFGRNTPRGERDARAEAVLKPLSSVPVDPRAPAGLLPLATQQLVVLARALYRKPRVLILDEVTAALDFGDREAVFSAMRRLAERGTLILFITHRMDEVMSLSDEVSILRAGRSVATLPIGQCEPAQLLKLMAPQTAAELAHA</sequence>
<keyword evidence="5 7" id="KW-0067">ATP-binding</keyword>
<keyword evidence="3" id="KW-0677">Repeat</keyword>
<feature type="domain" description="ABC transporter" evidence="6">
    <location>
        <begin position="16"/>
        <end position="252"/>
    </location>
</feature>
<dbReference type="PROSITE" id="PS50893">
    <property type="entry name" value="ABC_TRANSPORTER_2"/>
    <property type="match status" value="1"/>
</dbReference>
<keyword evidence="2" id="KW-0762">Sugar transport</keyword>
<evidence type="ECO:0000256" key="1">
    <source>
        <dbReference type="ARBA" id="ARBA00022448"/>
    </source>
</evidence>
<evidence type="ECO:0000256" key="4">
    <source>
        <dbReference type="ARBA" id="ARBA00022741"/>
    </source>
</evidence>
<dbReference type="PANTHER" id="PTHR43790:SF9">
    <property type="entry name" value="GALACTOFURANOSE TRANSPORTER ATP-BINDING PROTEIN YTFR"/>
    <property type="match status" value="1"/>
</dbReference>
<dbReference type="PANTHER" id="PTHR43790">
    <property type="entry name" value="CARBOHYDRATE TRANSPORT ATP-BINDING PROTEIN MG119-RELATED"/>
    <property type="match status" value="1"/>
</dbReference>
<dbReference type="Proteomes" id="UP001205906">
    <property type="component" value="Unassembled WGS sequence"/>
</dbReference>
<evidence type="ECO:0000256" key="2">
    <source>
        <dbReference type="ARBA" id="ARBA00022597"/>
    </source>
</evidence>
<reference evidence="7 8" key="1">
    <citation type="submission" date="2022-06" db="EMBL/GenBank/DDBJ databases">
        <title>Mesorhizobium sp. strain RP14 Genome sequencing and assembly.</title>
        <authorList>
            <person name="Kim I."/>
        </authorList>
    </citation>
    <scope>NUCLEOTIDE SEQUENCE [LARGE SCALE GENOMIC DNA]</scope>
    <source>
        <strain evidence="8">RP14(2022)</strain>
    </source>
</reference>
<evidence type="ECO:0000313" key="7">
    <source>
        <dbReference type="EMBL" id="MCO6051833.1"/>
    </source>
</evidence>
<evidence type="ECO:0000313" key="8">
    <source>
        <dbReference type="Proteomes" id="UP001205906"/>
    </source>
</evidence>
<keyword evidence="8" id="KW-1185">Reference proteome</keyword>
<comment type="caution">
    <text evidence="7">The sequence shown here is derived from an EMBL/GenBank/DDBJ whole genome shotgun (WGS) entry which is preliminary data.</text>
</comment>